<dbReference type="Gene3D" id="3.40.50.300">
    <property type="entry name" value="P-loop containing nucleotide triphosphate hydrolases"/>
    <property type="match status" value="1"/>
</dbReference>
<dbReference type="GO" id="GO:0016887">
    <property type="term" value="F:ATP hydrolysis activity"/>
    <property type="evidence" value="ECO:0007669"/>
    <property type="project" value="InterPro"/>
</dbReference>
<dbReference type="Proteomes" id="UP000244161">
    <property type="component" value="Unassembled WGS sequence"/>
</dbReference>
<dbReference type="InterPro" id="IPR027417">
    <property type="entry name" value="P-loop_NTPase"/>
</dbReference>
<proteinExistence type="inferred from homology"/>
<dbReference type="InterPro" id="IPR003439">
    <property type="entry name" value="ABC_transporter-like_ATP-bd"/>
</dbReference>
<feature type="domain" description="ABC transporter" evidence="5">
    <location>
        <begin position="6"/>
        <end position="234"/>
    </location>
</feature>
<keyword evidence="4 6" id="KW-0067">ATP-binding</keyword>
<sequence length="303" mass="33693">MDTSVLKVSNVTKRIKKKLIIQDVSFDIKKGEILGFLGPNGSGKTTTLRMIVGLAKPTSGDIEICGYSIKNDYVKAMSNVGCIIEGPDLYDYMSGYRNLEILGSMSKGVTKKDIDEAIELVGMEKRIYDKVDVYSMGMKQRIGLAQALIHQPKLLILDEPTNGLDPQGIHEFREIVKTLAKEKGISVLISSHLISEVQLMCDRVSIIDNGRIIRNASIHEILATGEVVWTVDDPEKTQSILKDKFAVDSSIDAKNVTALVHVERLSEINKALIYSGIEIKYVENKKRTLEDLFLTLTDKHKIG</sequence>
<dbReference type="PROSITE" id="PS50893">
    <property type="entry name" value="ABC_TRANSPORTER_2"/>
    <property type="match status" value="1"/>
</dbReference>
<dbReference type="PANTHER" id="PTHR43335:SF4">
    <property type="entry name" value="ABC TRANSPORTER, ATP-BINDING PROTEIN"/>
    <property type="match status" value="1"/>
</dbReference>
<dbReference type="Pfam" id="PF00005">
    <property type="entry name" value="ABC_tran"/>
    <property type="match status" value="1"/>
</dbReference>
<accession>A0A2T5IGH7</accession>
<dbReference type="PANTHER" id="PTHR43335">
    <property type="entry name" value="ABC TRANSPORTER, ATP-BINDING PROTEIN"/>
    <property type="match status" value="1"/>
</dbReference>
<dbReference type="AlphaFoldDB" id="A0A2T5IGH7"/>
<evidence type="ECO:0000256" key="2">
    <source>
        <dbReference type="ARBA" id="ARBA00022448"/>
    </source>
</evidence>
<dbReference type="SUPFAM" id="SSF52540">
    <property type="entry name" value="P-loop containing nucleoside triphosphate hydrolases"/>
    <property type="match status" value="1"/>
</dbReference>
<keyword evidence="2" id="KW-0813">Transport</keyword>
<dbReference type="InterPro" id="IPR003593">
    <property type="entry name" value="AAA+_ATPase"/>
</dbReference>
<evidence type="ECO:0000256" key="1">
    <source>
        <dbReference type="ARBA" id="ARBA00005417"/>
    </source>
</evidence>
<gene>
    <name evidence="6" type="ORF">C8U37_11514</name>
</gene>
<keyword evidence="3" id="KW-0547">Nucleotide-binding</keyword>
<organism evidence="6 7">
    <name type="scientific">Trichococcus patagoniensis</name>
    <dbReference type="NCBI Taxonomy" id="382641"/>
    <lineage>
        <taxon>Bacteria</taxon>
        <taxon>Bacillati</taxon>
        <taxon>Bacillota</taxon>
        <taxon>Bacilli</taxon>
        <taxon>Lactobacillales</taxon>
        <taxon>Carnobacteriaceae</taxon>
        <taxon>Trichococcus</taxon>
    </lineage>
</organism>
<evidence type="ECO:0000256" key="3">
    <source>
        <dbReference type="ARBA" id="ARBA00022741"/>
    </source>
</evidence>
<reference evidence="6 7" key="1">
    <citation type="submission" date="2018-04" db="EMBL/GenBank/DDBJ databases">
        <title>Genomic Encyclopedia of Archaeal and Bacterial Type Strains, Phase II (KMG-II): from individual species to whole genera.</title>
        <authorList>
            <person name="Goeker M."/>
        </authorList>
    </citation>
    <scope>NUCLEOTIDE SEQUENCE [LARGE SCALE GENOMIC DNA]</scope>
    <source>
        <strain evidence="6 7">DSM 18806</strain>
    </source>
</reference>
<dbReference type="EMBL" id="QAOM01000015">
    <property type="protein sequence ID" value="PTQ82937.1"/>
    <property type="molecule type" value="Genomic_DNA"/>
</dbReference>
<comment type="caution">
    <text evidence="6">The sequence shown here is derived from an EMBL/GenBank/DDBJ whole genome shotgun (WGS) entry which is preliminary data.</text>
</comment>
<keyword evidence="7" id="KW-1185">Reference proteome</keyword>
<evidence type="ECO:0000256" key="4">
    <source>
        <dbReference type="ARBA" id="ARBA00022840"/>
    </source>
</evidence>
<dbReference type="GO" id="GO:0005524">
    <property type="term" value="F:ATP binding"/>
    <property type="evidence" value="ECO:0007669"/>
    <property type="project" value="UniProtKB-KW"/>
</dbReference>
<evidence type="ECO:0000259" key="5">
    <source>
        <dbReference type="PROSITE" id="PS50893"/>
    </source>
</evidence>
<evidence type="ECO:0000313" key="7">
    <source>
        <dbReference type="Proteomes" id="UP000244161"/>
    </source>
</evidence>
<protein>
    <submittedName>
        <fullName evidence="6">ABC-2 type transport system ATP-binding protein</fullName>
    </submittedName>
</protein>
<comment type="similarity">
    <text evidence="1">Belongs to the ABC transporter superfamily.</text>
</comment>
<dbReference type="RefSeq" id="WP_108033193.1">
    <property type="nucleotide sequence ID" value="NZ_QAOM01000015.1"/>
</dbReference>
<dbReference type="OrthoDB" id="9804819at2"/>
<name>A0A2T5IGH7_9LACT</name>
<dbReference type="SMART" id="SM00382">
    <property type="entry name" value="AAA"/>
    <property type="match status" value="1"/>
</dbReference>
<evidence type="ECO:0000313" key="6">
    <source>
        <dbReference type="EMBL" id="PTQ82937.1"/>
    </source>
</evidence>